<evidence type="ECO:0000256" key="3">
    <source>
        <dbReference type="ARBA" id="ARBA00022603"/>
    </source>
</evidence>
<keyword evidence="3 6" id="KW-0489">Methyltransferase</keyword>
<keyword evidence="9" id="KW-1185">Reference proteome</keyword>
<name>A0A542SQ34_9MICO</name>
<dbReference type="OrthoDB" id="9808773at2"/>
<keyword evidence="4 6" id="KW-0808">Transferase</keyword>
<dbReference type="EC" id="2.1.1.-" evidence="6"/>
<dbReference type="InterPro" id="IPR003682">
    <property type="entry name" value="rRNA_ssu_MeTfrase_G"/>
</dbReference>
<dbReference type="RefSeq" id="WP_142112133.1">
    <property type="nucleotide sequence ID" value="NZ_BAAATB010000002.1"/>
</dbReference>
<feature type="region of interest" description="Disordered" evidence="7">
    <location>
        <begin position="1"/>
        <end position="23"/>
    </location>
</feature>
<dbReference type="Proteomes" id="UP000316181">
    <property type="component" value="Unassembled WGS sequence"/>
</dbReference>
<dbReference type="PANTHER" id="PTHR31760">
    <property type="entry name" value="S-ADENOSYL-L-METHIONINE-DEPENDENT METHYLTRANSFERASES SUPERFAMILY PROTEIN"/>
    <property type="match status" value="1"/>
</dbReference>
<dbReference type="AlphaFoldDB" id="A0A542SQ34"/>
<evidence type="ECO:0000256" key="4">
    <source>
        <dbReference type="ARBA" id="ARBA00022679"/>
    </source>
</evidence>
<dbReference type="NCBIfam" id="TIGR00138">
    <property type="entry name" value="rsmG_gidB"/>
    <property type="match status" value="1"/>
</dbReference>
<evidence type="ECO:0000256" key="6">
    <source>
        <dbReference type="HAMAP-Rule" id="MF_00074"/>
    </source>
</evidence>
<dbReference type="PANTHER" id="PTHR31760:SF0">
    <property type="entry name" value="S-ADENOSYL-L-METHIONINE-DEPENDENT METHYLTRANSFERASES SUPERFAMILY PROTEIN"/>
    <property type="match status" value="1"/>
</dbReference>
<dbReference type="GO" id="GO:0070043">
    <property type="term" value="F:rRNA (guanine-N7-)-methyltransferase activity"/>
    <property type="evidence" value="ECO:0007669"/>
    <property type="project" value="UniProtKB-UniRule"/>
</dbReference>
<evidence type="ECO:0000256" key="5">
    <source>
        <dbReference type="ARBA" id="ARBA00022691"/>
    </source>
</evidence>
<comment type="function">
    <text evidence="6">Specifically methylates the N7 position of a guanine in 16S rRNA.</text>
</comment>
<keyword evidence="1 6" id="KW-0963">Cytoplasm</keyword>
<sequence>MSTPDGSRDSAASPDQEGSEPAGADALKAFLGDAYEPMQQFAQLLIAHGEERGLIGPREIPRLWDRHLVNCSLLASVLPQSGRIADVGSGAGLPGIVIAIMRPNARVLLVESMVKRCEWLGEVSDRLGLSNVEVLNGRAEEYAGALEADAVTARAVAALDKLTRWAMPLVHVGGEMVVLKGASAEQEIESAQKALRKFAARDAAVQELTGPPGYSDARIVRATRGR</sequence>
<feature type="binding site" evidence="6">
    <location>
        <begin position="139"/>
        <end position="140"/>
    </location>
    <ligand>
        <name>S-adenosyl-L-methionine</name>
        <dbReference type="ChEBI" id="CHEBI:59789"/>
    </ligand>
</feature>
<proteinExistence type="inferred from homology"/>
<comment type="similarity">
    <text evidence="6">Belongs to the methyltransferase superfamily. RNA methyltransferase RsmG family.</text>
</comment>
<keyword evidence="2 6" id="KW-0698">rRNA processing</keyword>
<evidence type="ECO:0000256" key="1">
    <source>
        <dbReference type="ARBA" id="ARBA00022490"/>
    </source>
</evidence>
<comment type="caution">
    <text evidence="8">The sequence shown here is derived from an EMBL/GenBank/DDBJ whole genome shotgun (WGS) entry which is preliminary data.</text>
</comment>
<comment type="subcellular location">
    <subcellularLocation>
        <location evidence="6">Cytoplasm</location>
    </subcellularLocation>
</comment>
<gene>
    <name evidence="6" type="primary">rsmG</name>
    <name evidence="8" type="ORF">FB389_1378</name>
</gene>
<evidence type="ECO:0000313" key="8">
    <source>
        <dbReference type="EMBL" id="TQK76688.1"/>
    </source>
</evidence>
<protein>
    <recommendedName>
        <fullName evidence="6">Ribosomal RNA small subunit methyltransferase G</fullName>
        <ecNumber evidence="6">2.1.1.-</ecNumber>
    </recommendedName>
    <alternativeName>
        <fullName evidence="6">16S rRNA 7-methylguanosine methyltransferase</fullName>
        <shortName evidence="6">16S rRNA m7G methyltransferase</shortName>
    </alternativeName>
</protein>
<feature type="binding site" evidence="6">
    <location>
        <position position="154"/>
    </location>
    <ligand>
        <name>S-adenosyl-L-methionine</name>
        <dbReference type="ChEBI" id="CHEBI:59789"/>
    </ligand>
</feature>
<feature type="binding site" evidence="6">
    <location>
        <position position="93"/>
    </location>
    <ligand>
        <name>S-adenosyl-L-methionine</name>
        <dbReference type="ChEBI" id="CHEBI:59789"/>
    </ligand>
</feature>
<dbReference type="EMBL" id="VFNV01000001">
    <property type="protein sequence ID" value="TQK76688.1"/>
    <property type="molecule type" value="Genomic_DNA"/>
</dbReference>
<dbReference type="PIRSF" id="PIRSF003078">
    <property type="entry name" value="GidB"/>
    <property type="match status" value="1"/>
</dbReference>
<organism evidence="8 9">
    <name type="scientific">Rarobacter incanus</name>
    <dbReference type="NCBI Taxonomy" id="153494"/>
    <lineage>
        <taxon>Bacteria</taxon>
        <taxon>Bacillati</taxon>
        <taxon>Actinomycetota</taxon>
        <taxon>Actinomycetes</taxon>
        <taxon>Micrococcales</taxon>
        <taxon>Rarobacteraceae</taxon>
        <taxon>Rarobacter</taxon>
    </lineage>
</organism>
<evidence type="ECO:0000313" key="9">
    <source>
        <dbReference type="Proteomes" id="UP000316181"/>
    </source>
</evidence>
<dbReference type="Pfam" id="PF02527">
    <property type="entry name" value="GidB"/>
    <property type="match status" value="1"/>
</dbReference>
<feature type="binding site" evidence="6">
    <location>
        <position position="88"/>
    </location>
    <ligand>
        <name>S-adenosyl-L-methionine</name>
        <dbReference type="ChEBI" id="CHEBI:59789"/>
    </ligand>
</feature>
<evidence type="ECO:0000256" key="2">
    <source>
        <dbReference type="ARBA" id="ARBA00022552"/>
    </source>
</evidence>
<evidence type="ECO:0000256" key="7">
    <source>
        <dbReference type="SAM" id="MobiDB-lite"/>
    </source>
</evidence>
<dbReference type="SUPFAM" id="SSF53335">
    <property type="entry name" value="S-adenosyl-L-methionine-dependent methyltransferases"/>
    <property type="match status" value="1"/>
</dbReference>
<reference evidence="8 9" key="1">
    <citation type="submission" date="2019-06" db="EMBL/GenBank/DDBJ databases">
        <title>Sequencing the genomes of 1000 actinobacteria strains.</title>
        <authorList>
            <person name="Klenk H.-P."/>
        </authorList>
    </citation>
    <scope>NUCLEOTIDE SEQUENCE [LARGE SCALE GENOMIC DNA]</scope>
    <source>
        <strain evidence="8 9">DSM 10596</strain>
    </source>
</reference>
<dbReference type="GO" id="GO:0005829">
    <property type="term" value="C:cytosol"/>
    <property type="evidence" value="ECO:0007669"/>
    <property type="project" value="TreeGrafter"/>
</dbReference>
<keyword evidence="5 6" id="KW-0949">S-adenosyl-L-methionine</keyword>
<dbReference type="InterPro" id="IPR029063">
    <property type="entry name" value="SAM-dependent_MTases_sf"/>
</dbReference>
<comment type="caution">
    <text evidence="6">Lacks conserved residue(s) required for the propagation of feature annotation.</text>
</comment>
<dbReference type="Gene3D" id="3.40.50.150">
    <property type="entry name" value="Vaccinia Virus protein VP39"/>
    <property type="match status" value="1"/>
</dbReference>
<accession>A0A542SQ34</accession>
<dbReference type="HAMAP" id="MF_00074">
    <property type="entry name" value="16SrRNA_methyltr_G"/>
    <property type="match status" value="1"/>
</dbReference>
<dbReference type="CDD" id="cd02440">
    <property type="entry name" value="AdoMet_MTases"/>
    <property type="match status" value="1"/>
</dbReference>